<comment type="caution">
    <text evidence="11">The sequence shown here is derived from an EMBL/GenBank/DDBJ whole genome shotgun (WGS) entry which is preliminary data.</text>
</comment>
<dbReference type="Gene3D" id="2.30.40.10">
    <property type="entry name" value="Urease, subunit C, domain 1"/>
    <property type="match status" value="1"/>
</dbReference>
<dbReference type="InterPro" id="IPR006680">
    <property type="entry name" value="Amidohydro-rel"/>
</dbReference>
<dbReference type="HAMAP" id="MF_01518">
    <property type="entry name" value="Adenine_deamin"/>
    <property type="match status" value="1"/>
</dbReference>
<keyword evidence="5 8" id="KW-0464">Manganese</keyword>
<name>A0A7C4CC27_UNCW3</name>
<evidence type="ECO:0000259" key="10">
    <source>
        <dbReference type="Pfam" id="PF13382"/>
    </source>
</evidence>
<evidence type="ECO:0000259" key="9">
    <source>
        <dbReference type="Pfam" id="PF01979"/>
    </source>
</evidence>
<dbReference type="EC" id="3.5.4.2" evidence="3 8"/>
<proteinExistence type="inferred from homology"/>
<dbReference type="Gene3D" id="3.20.20.140">
    <property type="entry name" value="Metal-dependent hydrolases"/>
    <property type="match status" value="1"/>
</dbReference>
<dbReference type="GO" id="GO:0006146">
    <property type="term" value="P:adenine catabolic process"/>
    <property type="evidence" value="ECO:0007669"/>
    <property type="project" value="InterPro"/>
</dbReference>
<protein>
    <recommendedName>
        <fullName evidence="7 8">Adenine deaminase</fullName>
        <shortName evidence="8">Adenase</shortName>
        <shortName evidence="8">Adenine aminase</shortName>
        <ecNumber evidence="3 8">3.5.4.2</ecNumber>
    </recommendedName>
</protein>
<evidence type="ECO:0000256" key="6">
    <source>
        <dbReference type="ARBA" id="ARBA00047720"/>
    </source>
</evidence>
<accession>A0A7C4CC27</accession>
<dbReference type="AlphaFoldDB" id="A0A7C4CC27"/>
<sequence length="579" mass="62514">MAGRLAELQGLLAVARNEEPADLLLRNGQVVNVFTGEIRRANVAVRNGLIAGVGQEYSKGRQVFDLEGACVVPGFIDSHIHIESSLLAVNEFARLALIHGTTAVIADPHEIANVLGAAGVRYMLKASEGLPLDVFVMVPSCVPSTRLESSGAELKAADIAKLLRLDRVIGLAEMMNYPGVAFGDAEVLAKLLTARRSGRAVDGHAPGLTGTLLQAYVAAGVRSDHECIGPREAIEKLRSGMTVQVREGSAARNLSSLLPAINDLNLRRWSFVTDDKHPEELLRDGYLDATLRKAVANGMHPVAAVQLVTINPAEHYGLSGLGAVAPGYQADLAIVGELPRFNVRMVFKRGQLVVRERELVMRLPVLRDHSVTDTVRMRRLTVKELAIPAEGELCNVIRLVPDQIITEKHVQRPTIERGMVVADTERDLLKLAVIERHRRTGRVGLGLVHGFGLKKGALATTVAHDSHNAIVVGTNDRDMLAAVRALERMGGGYVATADGKVAASLALPIAGLMSDEPADRVVEDLNRLLGKARVWGSRLTNPFVTLSFLALPVVPELKLTDRGLIDVSRFDVVSLFCKE</sequence>
<comment type="catalytic activity">
    <reaction evidence="6 8">
        <text>adenine + H2O + H(+) = hypoxanthine + NH4(+)</text>
        <dbReference type="Rhea" id="RHEA:23688"/>
        <dbReference type="ChEBI" id="CHEBI:15377"/>
        <dbReference type="ChEBI" id="CHEBI:15378"/>
        <dbReference type="ChEBI" id="CHEBI:16708"/>
        <dbReference type="ChEBI" id="CHEBI:17368"/>
        <dbReference type="ChEBI" id="CHEBI:28938"/>
        <dbReference type="EC" id="3.5.4.2"/>
    </reaction>
</comment>
<dbReference type="NCBIfam" id="TIGR01178">
    <property type="entry name" value="ade"/>
    <property type="match status" value="1"/>
</dbReference>
<evidence type="ECO:0000256" key="7">
    <source>
        <dbReference type="ARBA" id="ARBA00069718"/>
    </source>
</evidence>
<dbReference type="EMBL" id="DSUT01000150">
    <property type="protein sequence ID" value="HGK28703.1"/>
    <property type="molecule type" value="Genomic_DNA"/>
</dbReference>
<reference evidence="11" key="1">
    <citation type="journal article" date="2020" name="mSystems">
        <title>Genome- and Community-Level Interaction Insights into Carbon Utilization and Element Cycling Functions of Hydrothermarchaeota in Hydrothermal Sediment.</title>
        <authorList>
            <person name="Zhou Z."/>
            <person name="Liu Y."/>
            <person name="Xu W."/>
            <person name="Pan J."/>
            <person name="Luo Z.H."/>
            <person name="Li M."/>
        </authorList>
    </citation>
    <scope>NUCLEOTIDE SEQUENCE [LARGE SCALE GENOMIC DNA]</scope>
    <source>
        <strain evidence="11">SpSt-488</strain>
    </source>
</reference>
<evidence type="ECO:0000256" key="1">
    <source>
        <dbReference type="ARBA" id="ARBA00001936"/>
    </source>
</evidence>
<dbReference type="InterPro" id="IPR032466">
    <property type="entry name" value="Metal_Hydrolase"/>
</dbReference>
<evidence type="ECO:0000256" key="3">
    <source>
        <dbReference type="ARBA" id="ARBA00012782"/>
    </source>
</evidence>
<feature type="domain" description="Amidohydrolase-related" evidence="9">
    <location>
        <begin position="71"/>
        <end position="353"/>
    </location>
</feature>
<dbReference type="PANTHER" id="PTHR11113:SF2">
    <property type="entry name" value="ADENINE DEAMINASE"/>
    <property type="match status" value="1"/>
</dbReference>
<dbReference type="GO" id="GO:0000034">
    <property type="term" value="F:adenine deaminase activity"/>
    <property type="evidence" value="ECO:0007669"/>
    <property type="project" value="UniProtKB-UniRule"/>
</dbReference>
<evidence type="ECO:0000256" key="5">
    <source>
        <dbReference type="ARBA" id="ARBA00023211"/>
    </source>
</evidence>
<dbReference type="SUPFAM" id="SSF51556">
    <property type="entry name" value="Metallo-dependent hydrolases"/>
    <property type="match status" value="1"/>
</dbReference>
<evidence type="ECO:0000256" key="2">
    <source>
        <dbReference type="ARBA" id="ARBA00006773"/>
    </source>
</evidence>
<dbReference type="PANTHER" id="PTHR11113">
    <property type="entry name" value="N-ACETYLGLUCOSAMINE-6-PHOSPHATE DEACETYLASE"/>
    <property type="match status" value="1"/>
</dbReference>
<dbReference type="InterPro" id="IPR006679">
    <property type="entry name" value="Adenine_deam"/>
</dbReference>
<evidence type="ECO:0000256" key="4">
    <source>
        <dbReference type="ARBA" id="ARBA00022801"/>
    </source>
</evidence>
<feature type="domain" description="Adenine deaminase C-terminal" evidence="10">
    <location>
        <begin position="403"/>
        <end position="570"/>
    </location>
</feature>
<comment type="similarity">
    <text evidence="2 8">Belongs to the metallo-dependent hydrolases superfamily. Adenine deaminase family.</text>
</comment>
<dbReference type="Pfam" id="PF13382">
    <property type="entry name" value="Adenine_deam_C"/>
    <property type="match status" value="1"/>
</dbReference>
<dbReference type="CDD" id="cd01295">
    <property type="entry name" value="AdeC"/>
    <property type="match status" value="1"/>
</dbReference>
<dbReference type="SUPFAM" id="SSF51338">
    <property type="entry name" value="Composite domain of metallo-dependent hydrolases"/>
    <property type="match status" value="1"/>
</dbReference>
<dbReference type="InterPro" id="IPR011059">
    <property type="entry name" value="Metal-dep_hydrolase_composite"/>
</dbReference>
<dbReference type="FunFam" id="3.20.20.140:FF:000016">
    <property type="entry name" value="Adenine deaminase"/>
    <property type="match status" value="1"/>
</dbReference>
<organism evidence="11">
    <name type="scientific">candidate division WOR-3 bacterium</name>
    <dbReference type="NCBI Taxonomy" id="2052148"/>
    <lineage>
        <taxon>Bacteria</taxon>
        <taxon>Bacteria division WOR-3</taxon>
    </lineage>
</organism>
<comment type="cofactor">
    <cofactor evidence="1 8">
        <name>Mn(2+)</name>
        <dbReference type="ChEBI" id="CHEBI:29035"/>
    </cofactor>
</comment>
<keyword evidence="4 8" id="KW-0378">Hydrolase</keyword>
<dbReference type="Pfam" id="PF01979">
    <property type="entry name" value="Amidohydro_1"/>
    <property type="match status" value="1"/>
</dbReference>
<evidence type="ECO:0000313" key="11">
    <source>
        <dbReference type="EMBL" id="HGK28703.1"/>
    </source>
</evidence>
<evidence type="ECO:0000256" key="8">
    <source>
        <dbReference type="HAMAP-Rule" id="MF_01518"/>
    </source>
</evidence>
<dbReference type="InterPro" id="IPR026912">
    <property type="entry name" value="Adenine_deam_C"/>
</dbReference>
<gene>
    <name evidence="8 11" type="primary">ade</name>
    <name evidence="11" type="ORF">ENS41_07085</name>
</gene>